<dbReference type="EMBL" id="MU853919">
    <property type="protein sequence ID" value="KAK3935530.1"/>
    <property type="molecule type" value="Genomic_DNA"/>
</dbReference>
<accession>A0AAN6MXW3</accession>
<gene>
    <name evidence="1" type="ORF">QBC46DRAFT_412937</name>
</gene>
<keyword evidence="2" id="KW-1185">Reference proteome</keyword>
<dbReference type="AlphaFoldDB" id="A0AAN6MXW3"/>
<evidence type="ECO:0000313" key="1">
    <source>
        <dbReference type="EMBL" id="KAK3935530.1"/>
    </source>
</evidence>
<name>A0AAN6MXW3_9PEZI</name>
<comment type="caution">
    <text evidence="1">The sequence shown here is derived from an EMBL/GenBank/DDBJ whole genome shotgun (WGS) entry which is preliminary data.</text>
</comment>
<sequence>MQAANPSGQKWHYDWMALIESEWQFVERIPVVGSLHETKMPCFSPSLPPNLCPPVESDKFKLPEQMGLLIRHLQNIVARELHNIDLNAALSLGWGWGRGRFKVVTAVYCGGDNEVWHRTNIRIIIILQGFGSPDPWFRNQYHLNLFGLRNATIDSLDAQCPLSISVSPAPPIPRLWRKGEVLSDGINGTVREAAYWGGAPT</sequence>
<protein>
    <submittedName>
        <fullName evidence="1">Uncharacterized protein</fullName>
    </submittedName>
</protein>
<evidence type="ECO:0000313" key="2">
    <source>
        <dbReference type="Proteomes" id="UP001303473"/>
    </source>
</evidence>
<proteinExistence type="predicted"/>
<organism evidence="1 2">
    <name type="scientific">Diplogelasinospora grovesii</name>
    <dbReference type="NCBI Taxonomy" id="303347"/>
    <lineage>
        <taxon>Eukaryota</taxon>
        <taxon>Fungi</taxon>
        <taxon>Dikarya</taxon>
        <taxon>Ascomycota</taxon>
        <taxon>Pezizomycotina</taxon>
        <taxon>Sordariomycetes</taxon>
        <taxon>Sordariomycetidae</taxon>
        <taxon>Sordariales</taxon>
        <taxon>Diplogelasinosporaceae</taxon>
        <taxon>Diplogelasinospora</taxon>
    </lineage>
</organism>
<reference evidence="2" key="1">
    <citation type="journal article" date="2023" name="Mol. Phylogenet. Evol.">
        <title>Genome-scale phylogeny and comparative genomics of the fungal order Sordariales.</title>
        <authorList>
            <person name="Hensen N."/>
            <person name="Bonometti L."/>
            <person name="Westerberg I."/>
            <person name="Brannstrom I.O."/>
            <person name="Guillou S."/>
            <person name="Cros-Aarteil S."/>
            <person name="Calhoun S."/>
            <person name="Haridas S."/>
            <person name="Kuo A."/>
            <person name="Mondo S."/>
            <person name="Pangilinan J."/>
            <person name="Riley R."/>
            <person name="LaButti K."/>
            <person name="Andreopoulos B."/>
            <person name="Lipzen A."/>
            <person name="Chen C."/>
            <person name="Yan M."/>
            <person name="Daum C."/>
            <person name="Ng V."/>
            <person name="Clum A."/>
            <person name="Steindorff A."/>
            <person name="Ohm R.A."/>
            <person name="Martin F."/>
            <person name="Silar P."/>
            <person name="Natvig D.O."/>
            <person name="Lalanne C."/>
            <person name="Gautier V."/>
            <person name="Ament-Velasquez S.L."/>
            <person name="Kruys A."/>
            <person name="Hutchinson M.I."/>
            <person name="Powell A.J."/>
            <person name="Barry K."/>
            <person name="Miller A.N."/>
            <person name="Grigoriev I.V."/>
            <person name="Debuchy R."/>
            <person name="Gladieux P."/>
            <person name="Hiltunen Thoren M."/>
            <person name="Johannesson H."/>
        </authorList>
    </citation>
    <scope>NUCLEOTIDE SEQUENCE [LARGE SCALE GENOMIC DNA]</scope>
    <source>
        <strain evidence="2">CBS 340.73</strain>
    </source>
</reference>
<dbReference type="Proteomes" id="UP001303473">
    <property type="component" value="Unassembled WGS sequence"/>
</dbReference>